<name>A0A2U3KVD0_9BACT</name>
<dbReference type="PROSITE" id="PS50968">
    <property type="entry name" value="BIOTINYL_LIPOYL"/>
    <property type="match status" value="1"/>
</dbReference>
<sequence length="164" mass="17930">MTYDITIDGKHHRLELNRADGHWLCRLDGREVEVDAVVARPDVLSLRIGNQAYEVKCERVASDLHLWVGSERFAVEVRDPRSLRGRADAVDELGPRKLTAPMPGKVVRVLADQGSEVEAGAGVLVVEAMKMQNEIKSPKKGTIQKILVTEGAAVNAGDVLAIVE</sequence>
<organism evidence="3 4">
    <name type="scientific">Candidatus Sulfotelmatobacter kueseliae</name>
    <dbReference type="NCBI Taxonomy" id="2042962"/>
    <lineage>
        <taxon>Bacteria</taxon>
        <taxon>Pseudomonadati</taxon>
        <taxon>Acidobacteriota</taxon>
        <taxon>Terriglobia</taxon>
        <taxon>Terriglobales</taxon>
        <taxon>Candidatus Korobacteraceae</taxon>
        <taxon>Candidatus Sulfotelmatobacter</taxon>
    </lineage>
</organism>
<evidence type="ECO:0000256" key="1">
    <source>
        <dbReference type="ARBA" id="ARBA00023267"/>
    </source>
</evidence>
<dbReference type="Pfam" id="PF00364">
    <property type="entry name" value="Biotin_lipoyl"/>
    <property type="match status" value="1"/>
</dbReference>
<dbReference type="InterPro" id="IPR011053">
    <property type="entry name" value="Single_hybrid_motif"/>
</dbReference>
<keyword evidence="1" id="KW-0092">Biotin</keyword>
<dbReference type="InterPro" id="IPR000089">
    <property type="entry name" value="Biotin_lipoyl"/>
</dbReference>
<protein>
    <submittedName>
        <fullName evidence="3">Biotin carboxyl carrier protein</fullName>
    </submittedName>
</protein>
<dbReference type="PANTHER" id="PTHR45266">
    <property type="entry name" value="OXALOACETATE DECARBOXYLASE ALPHA CHAIN"/>
    <property type="match status" value="1"/>
</dbReference>
<reference evidence="4" key="1">
    <citation type="submission" date="2018-02" db="EMBL/GenBank/DDBJ databases">
        <authorList>
            <person name="Hausmann B."/>
        </authorList>
    </citation>
    <scope>NUCLEOTIDE SEQUENCE [LARGE SCALE GENOMIC DNA]</scope>
    <source>
        <strain evidence="4">Peat soil MAG SbA1</strain>
    </source>
</reference>
<dbReference type="Proteomes" id="UP000238701">
    <property type="component" value="Unassembled WGS sequence"/>
</dbReference>
<dbReference type="AlphaFoldDB" id="A0A2U3KVD0"/>
<evidence type="ECO:0000313" key="4">
    <source>
        <dbReference type="Proteomes" id="UP000238701"/>
    </source>
</evidence>
<dbReference type="Gene3D" id="2.40.50.100">
    <property type="match status" value="1"/>
</dbReference>
<dbReference type="CDD" id="cd06850">
    <property type="entry name" value="biotinyl_domain"/>
    <property type="match status" value="1"/>
</dbReference>
<evidence type="ECO:0000259" key="2">
    <source>
        <dbReference type="PROSITE" id="PS50968"/>
    </source>
</evidence>
<dbReference type="SUPFAM" id="SSF51230">
    <property type="entry name" value="Single hybrid motif"/>
    <property type="match status" value="1"/>
</dbReference>
<evidence type="ECO:0000313" key="3">
    <source>
        <dbReference type="EMBL" id="SPF43608.1"/>
    </source>
</evidence>
<gene>
    <name evidence="3" type="ORF">SBA1_50060</name>
</gene>
<proteinExistence type="predicted"/>
<dbReference type="EMBL" id="OMOD01000144">
    <property type="protein sequence ID" value="SPF43608.1"/>
    <property type="molecule type" value="Genomic_DNA"/>
</dbReference>
<dbReference type="FunFam" id="2.40.50.100:FF:000003">
    <property type="entry name" value="Acetyl-CoA carboxylase biotin carboxyl carrier protein"/>
    <property type="match status" value="1"/>
</dbReference>
<dbReference type="InterPro" id="IPR050709">
    <property type="entry name" value="Biotin_Carboxyl_Carrier/Decarb"/>
</dbReference>
<accession>A0A2U3KVD0</accession>
<feature type="domain" description="Lipoyl-binding" evidence="2">
    <location>
        <begin position="89"/>
        <end position="164"/>
    </location>
</feature>
<dbReference type="PANTHER" id="PTHR45266:SF3">
    <property type="entry name" value="OXALOACETATE DECARBOXYLASE ALPHA CHAIN"/>
    <property type="match status" value="1"/>
</dbReference>